<gene>
    <name evidence="6" type="ORF">GSMUA_303150.1</name>
</gene>
<dbReference type="GO" id="GO:0006417">
    <property type="term" value="P:regulation of translation"/>
    <property type="evidence" value="ECO:0000318"/>
    <property type="project" value="GO_Central"/>
</dbReference>
<feature type="domain" description="PUM-HD" evidence="5">
    <location>
        <begin position="554"/>
        <end position="901"/>
    </location>
</feature>
<protein>
    <submittedName>
        <fullName evidence="6">(wild Malaysian banana) hypothetical protein</fullName>
    </submittedName>
</protein>
<evidence type="ECO:0000313" key="8">
    <source>
        <dbReference type="Proteomes" id="UP000012960"/>
    </source>
</evidence>
<dbReference type="SMART" id="SM00025">
    <property type="entry name" value="Pumilio"/>
    <property type="match status" value="8"/>
</dbReference>
<dbReference type="EnsemblPlants" id="Ma01_t19530.1">
    <property type="protein sequence ID" value="Ma01_p19530.1"/>
    <property type="gene ID" value="Ma01_g19530"/>
</dbReference>
<dbReference type="Proteomes" id="UP000012960">
    <property type="component" value="Unplaced"/>
</dbReference>
<feature type="region of interest" description="Disordered" evidence="4">
    <location>
        <begin position="1"/>
        <end position="96"/>
    </location>
</feature>
<feature type="repeat" description="Pumilio" evidence="3">
    <location>
        <begin position="618"/>
        <end position="653"/>
    </location>
</feature>
<dbReference type="FunCoup" id="A0A804HW24">
    <property type="interactions" value="2293"/>
</dbReference>
<feature type="domain" description="PUM-HD" evidence="5">
    <location>
        <begin position="105"/>
        <end position="452"/>
    </location>
</feature>
<dbReference type="FunFam" id="1.25.10.10:FF:000405">
    <property type="entry name" value="Pumilio homolog 24"/>
    <property type="match status" value="2"/>
</dbReference>
<sequence length="1000" mass="112311">MAAVGEIGGSKKRKREPSAAKGGGKPKLTQLKNAASKPANLKTQGFKKQPKAFELKPGKPTKFGDETAVQAKKEPKTPRERRLAAKEMAETRKKKRKPNYNLEKELASLWEKMRCYNVGKQARSELVSEALRKMNGKFVEIAGSHVAARVLQTCVKYCTQEERDAVFEALRPHLLALSRKKYAVHLVKKLLDHASKKQLEWFISSLHGHVTSLLRHSVGSAVIDYVFHLANGSQKQILLMEMYSTELQLFKDLTLTNSGRLVDIISKLGLQKSSVLQHMMSVIQSLLEKGIVDHSIIHKALMEFFTIADKSSAADVIQQLLPLLVRESASAEESPYFSAPEMQKKRKIKNKNVKEPLLARMIRTRDGLKICILCVKHASAKERKKVIKGIKGHVRKLSLDQLGSLLLVCVLSVVDDTKLVTKIVIREMQTMLKELVLDKNGRRTVLQLLHPQCSRYFAPEDLACLSLSVPSLSAQAEETEDPMEVGLEQCQNGEAPMTDNENSEVGRKSVQLDTVGKKDSFRRRCELMVESGLAEEMAETRKKKRKPNYNLEKELASLWEKMRCYNVGKQARSELVSEALCKMNGKFVEIAGSHVAARVLQTCVKYCTQEERDAVFEALRPHLLPLSQKKYAVHLVKKLLDHASKKQLEWFISSLHGHVTSLLRHSVGSAVIDYVFHLANGSQKQILLMEMYSTELQLFKDLTLTNSGRLVDIISKLGLQKSSVLQHIMSVIQPLLEKGIVDHSIIHKALMEFFTIADKSSAADVIQQLLPLLVRESASAEESPHFSAPEMQKKRKIKNKNVKEPLLARMIRTRDGLKICILCVKHASAKERKKVIKGIKGHVRKLSLDQLGSLLLVCVLSVVDDTKLVTKIVIRELQTMLKDLVLDKNGRRTVLQLLHPQCSRYFASEDLACLSLSVPSLSAQVEETEDPMEVGLEQCQNGESPMTDNENSEVGRKSLQLDTGGKKDSFRRRCELMVESGLAEVTLNILLQTCNILDHF</sequence>
<organism evidence="7 8">
    <name type="scientific">Musa acuminata subsp. malaccensis</name>
    <name type="common">Wild banana</name>
    <name type="synonym">Musa malaccensis</name>
    <dbReference type="NCBI Taxonomy" id="214687"/>
    <lineage>
        <taxon>Eukaryota</taxon>
        <taxon>Viridiplantae</taxon>
        <taxon>Streptophyta</taxon>
        <taxon>Embryophyta</taxon>
        <taxon>Tracheophyta</taxon>
        <taxon>Spermatophyta</taxon>
        <taxon>Magnoliopsida</taxon>
        <taxon>Liliopsida</taxon>
        <taxon>Zingiberales</taxon>
        <taxon>Musaceae</taxon>
        <taxon>Musa</taxon>
    </lineage>
</organism>
<keyword evidence="8" id="KW-1185">Reference proteome</keyword>
<feature type="compositionally biased region" description="Basic and acidic residues" evidence="4">
    <location>
        <begin position="51"/>
        <end position="91"/>
    </location>
</feature>
<feature type="region of interest" description="Disordered" evidence="4">
    <location>
        <begin position="941"/>
        <end position="965"/>
    </location>
</feature>
<dbReference type="Gene3D" id="1.25.10.10">
    <property type="entry name" value="Leucine-rich Repeat Variant"/>
    <property type="match status" value="2"/>
</dbReference>
<evidence type="ECO:0000313" key="6">
    <source>
        <dbReference type="EMBL" id="CAG1860019.1"/>
    </source>
</evidence>
<evidence type="ECO:0000256" key="3">
    <source>
        <dbReference type="PROSITE-ProRule" id="PRU00317"/>
    </source>
</evidence>
<dbReference type="InterPro" id="IPR016024">
    <property type="entry name" value="ARM-type_fold"/>
</dbReference>
<dbReference type="InterPro" id="IPR011989">
    <property type="entry name" value="ARM-like"/>
</dbReference>
<dbReference type="GO" id="GO:0003729">
    <property type="term" value="F:mRNA binding"/>
    <property type="evidence" value="ECO:0000318"/>
    <property type="project" value="GO_Central"/>
</dbReference>
<proteinExistence type="predicted"/>
<feature type="repeat" description="Pumilio" evidence="3">
    <location>
        <begin position="133"/>
        <end position="168"/>
    </location>
</feature>
<dbReference type="InterPro" id="IPR040059">
    <property type="entry name" value="PUM3"/>
</dbReference>
<dbReference type="SUPFAM" id="SSF48371">
    <property type="entry name" value="ARM repeat"/>
    <property type="match status" value="2"/>
</dbReference>
<dbReference type="Gramene" id="Ma01_t19530.1">
    <property type="protein sequence ID" value="Ma01_p19530.1"/>
    <property type="gene ID" value="Ma01_g19530"/>
</dbReference>
<feature type="repeat" description="Pumilio" evidence="3">
    <location>
        <begin position="169"/>
        <end position="204"/>
    </location>
</feature>
<feature type="repeat" description="Pumilio" evidence="3">
    <location>
        <begin position="582"/>
        <end position="617"/>
    </location>
</feature>
<reference evidence="7" key="2">
    <citation type="submission" date="2021-05" db="UniProtKB">
        <authorList>
            <consortium name="EnsemblPlants"/>
        </authorList>
    </citation>
    <scope>IDENTIFICATION</scope>
    <source>
        <strain evidence="7">subsp. malaccensis</strain>
    </source>
</reference>
<evidence type="ECO:0000256" key="4">
    <source>
        <dbReference type="SAM" id="MobiDB-lite"/>
    </source>
</evidence>
<evidence type="ECO:0000313" key="7">
    <source>
        <dbReference type="EnsemblPlants" id="Ma01_p19530.1"/>
    </source>
</evidence>
<dbReference type="GO" id="GO:0005730">
    <property type="term" value="C:nucleolus"/>
    <property type="evidence" value="ECO:0000318"/>
    <property type="project" value="GO_Central"/>
</dbReference>
<dbReference type="InParanoid" id="A0A804HW24"/>
<dbReference type="PROSITE" id="PS50303">
    <property type="entry name" value="PUM_HD"/>
    <property type="match status" value="2"/>
</dbReference>
<name>A0A804HW24_MUSAM</name>
<dbReference type="PROSITE" id="PS50302">
    <property type="entry name" value="PUM"/>
    <property type="match status" value="4"/>
</dbReference>
<evidence type="ECO:0000259" key="5">
    <source>
        <dbReference type="PROSITE" id="PS50303"/>
    </source>
</evidence>
<dbReference type="InterPro" id="IPR001313">
    <property type="entry name" value="Pumilio_RNA-bd_rpt"/>
</dbReference>
<dbReference type="PANTHER" id="PTHR13389">
    <property type="entry name" value="PUMILIO HOMOLOG 3"/>
    <property type="match status" value="1"/>
</dbReference>
<keyword evidence="1" id="KW-0677">Repeat</keyword>
<dbReference type="AlphaFoldDB" id="A0A804HW24"/>
<dbReference type="EMBL" id="HG996466">
    <property type="protein sequence ID" value="CAG1860019.1"/>
    <property type="molecule type" value="Genomic_DNA"/>
</dbReference>
<keyword evidence="2" id="KW-0810">Translation regulation</keyword>
<dbReference type="Pfam" id="PF00806">
    <property type="entry name" value="PUF"/>
    <property type="match status" value="2"/>
</dbReference>
<evidence type="ECO:0000256" key="1">
    <source>
        <dbReference type="ARBA" id="ARBA00022737"/>
    </source>
</evidence>
<accession>A0A804HW24</accession>
<evidence type="ECO:0000256" key="2">
    <source>
        <dbReference type="ARBA" id="ARBA00022845"/>
    </source>
</evidence>
<reference evidence="6" key="1">
    <citation type="submission" date="2021-03" db="EMBL/GenBank/DDBJ databases">
        <authorList>
            <consortium name="Genoscope - CEA"/>
            <person name="William W."/>
        </authorList>
    </citation>
    <scope>NUCLEOTIDE SEQUENCE</scope>
    <source>
        <strain evidence="6">Doubled-haploid Pahang</strain>
    </source>
</reference>
<dbReference type="InterPro" id="IPR033133">
    <property type="entry name" value="PUM-HD"/>
</dbReference>
<dbReference type="PANTHER" id="PTHR13389:SF0">
    <property type="entry name" value="PUMILIO HOMOLOG 3"/>
    <property type="match status" value="1"/>
</dbReference>